<feature type="transmembrane region" description="Helical" evidence="2">
    <location>
        <begin position="158"/>
        <end position="177"/>
    </location>
</feature>
<dbReference type="Pfam" id="PF02325">
    <property type="entry name" value="CCB3_YggT"/>
    <property type="match status" value="2"/>
</dbReference>
<evidence type="ECO:0000256" key="1">
    <source>
        <dbReference type="ARBA" id="ARBA00010894"/>
    </source>
</evidence>
<evidence type="ECO:0000256" key="2">
    <source>
        <dbReference type="SAM" id="Phobius"/>
    </source>
</evidence>
<evidence type="ECO:0000313" key="3">
    <source>
        <dbReference type="EMBL" id="GGW86273.1"/>
    </source>
</evidence>
<protein>
    <submittedName>
        <fullName evidence="3">Membrane protein</fullName>
    </submittedName>
</protein>
<organism evidence="3 4">
    <name type="scientific">Advenella faeciporci</name>
    <dbReference type="NCBI Taxonomy" id="797535"/>
    <lineage>
        <taxon>Bacteria</taxon>
        <taxon>Pseudomonadati</taxon>
        <taxon>Pseudomonadota</taxon>
        <taxon>Betaproteobacteria</taxon>
        <taxon>Burkholderiales</taxon>
        <taxon>Alcaligenaceae</taxon>
    </lineage>
</organism>
<sequence length="183" mass="20827">MINSILSFLLGTFFSLFVSALLVRAWVFWTRIHPFNPYVMIIYKATDWLVQPVRKIIPTSNKIDWTSLLLAWVCSMLHVFLVFSLTPANVYIQTSLATLPLVGLFMTIKWALTLVLWLCILQAILSWVSPASPIMPVLRALLDPMLNPIRRFLPGTGAFDFSPLVLILITQVLQIVLQHLMFG</sequence>
<dbReference type="GO" id="GO:0016020">
    <property type="term" value="C:membrane"/>
    <property type="evidence" value="ECO:0007669"/>
    <property type="project" value="InterPro"/>
</dbReference>
<keyword evidence="2" id="KW-0472">Membrane</keyword>
<keyword evidence="4" id="KW-1185">Reference proteome</keyword>
<keyword evidence="2" id="KW-1133">Transmembrane helix</keyword>
<accession>A0A918JNK7</accession>
<feature type="transmembrane region" description="Helical" evidence="2">
    <location>
        <begin position="65"/>
        <end position="84"/>
    </location>
</feature>
<dbReference type="PANTHER" id="PTHR33219">
    <property type="entry name" value="YLMG HOMOLOG PROTEIN 2, CHLOROPLASTIC"/>
    <property type="match status" value="1"/>
</dbReference>
<proteinExistence type="inferred from homology"/>
<name>A0A918JNK7_9BURK</name>
<dbReference type="AlphaFoldDB" id="A0A918JNK7"/>
<comment type="caution">
    <text evidence="3">The sequence shown here is derived from an EMBL/GenBank/DDBJ whole genome shotgun (WGS) entry which is preliminary data.</text>
</comment>
<dbReference type="RefSeq" id="WP_189384890.1">
    <property type="nucleotide sequence ID" value="NZ_BAABFY010000052.1"/>
</dbReference>
<gene>
    <name evidence="3" type="ORF">GCM10011450_15200</name>
</gene>
<dbReference type="EMBL" id="BMYS01000009">
    <property type="protein sequence ID" value="GGW86273.1"/>
    <property type="molecule type" value="Genomic_DNA"/>
</dbReference>
<keyword evidence="2" id="KW-0812">Transmembrane</keyword>
<reference evidence="3" key="2">
    <citation type="submission" date="2020-09" db="EMBL/GenBank/DDBJ databases">
        <authorList>
            <person name="Sun Q."/>
            <person name="Kim S."/>
        </authorList>
    </citation>
    <scope>NUCLEOTIDE SEQUENCE</scope>
    <source>
        <strain evidence="3">KCTC 23732</strain>
    </source>
</reference>
<dbReference type="InterPro" id="IPR003425">
    <property type="entry name" value="CCB3/YggT"/>
</dbReference>
<dbReference type="PANTHER" id="PTHR33219:SF14">
    <property type="entry name" value="PROTEIN COFACTOR ASSEMBLY OF COMPLEX C SUBUNIT B CCB3, CHLOROPLASTIC-RELATED"/>
    <property type="match status" value="1"/>
</dbReference>
<dbReference type="Proteomes" id="UP000608345">
    <property type="component" value="Unassembled WGS sequence"/>
</dbReference>
<reference evidence="3" key="1">
    <citation type="journal article" date="2014" name="Int. J. Syst. Evol. Microbiol.">
        <title>Complete genome sequence of Corynebacterium casei LMG S-19264T (=DSM 44701T), isolated from a smear-ripened cheese.</title>
        <authorList>
            <consortium name="US DOE Joint Genome Institute (JGI-PGF)"/>
            <person name="Walter F."/>
            <person name="Albersmeier A."/>
            <person name="Kalinowski J."/>
            <person name="Ruckert C."/>
        </authorList>
    </citation>
    <scope>NUCLEOTIDE SEQUENCE</scope>
    <source>
        <strain evidence="3">KCTC 23732</strain>
    </source>
</reference>
<evidence type="ECO:0000313" key="4">
    <source>
        <dbReference type="Proteomes" id="UP000608345"/>
    </source>
</evidence>
<comment type="similarity">
    <text evidence="1">Belongs to the YggT family.</text>
</comment>